<evidence type="ECO:0000313" key="2">
    <source>
        <dbReference type="Proteomes" id="UP000756921"/>
    </source>
</evidence>
<sequence length="167" mass="17964">MFALPRSGLVLFGCLLFVASIAYSLPLSSPTFARRQLAMESLSQPFTIQINGKPVAPVDPKAANVVPAQLGSEAATFELKNGRLVSGDWILGRNLTEDRSMAPKQVSWFKEGTQSATRLHQVTAFEEGGEHKLKVGGGSLIAQDGDIFVDLFGGEEAIAALQLQFEE</sequence>
<dbReference type="EMBL" id="WJXW01000010">
    <property type="protein sequence ID" value="KAF9732811.1"/>
    <property type="molecule type" value="Genomic_DNA"/>
</dbReference>
<comment type="caution">
    <text evidence="1">The sequence shown here is derived from an EMBL/GenBank/DDBJ whole genome shotgun (WGS) entry which is preliminary data.</text>
</comment>
<dbReference type="OrthoDB" id="3439489at2759"/>
<accession>A0A9P6GCT6</accession>
<evidence type="ECO:0000313" key="1">
    <source>
        <dbReference type="EMBL" id="KAF9732811.1"/>
    </source>
</evidence>
<dbReference type="Pfam" id="PF16850">
    <property type="entry name" value="Inhibitor_I66"/>
    <property type="match status" value="1"/>
</dbReference>
<keyword evidence="2" id="KW-1185">Reference proteome</keyword>
<dbReference type="Gene3D" id="2.80.10.50">
    <property type="match status" value="1"/>
</dbReference>
<gene>
    <name evidence="1" type="ORF">PMIN01_09669</name>
</gene>
<reference evidence="1" key="1">
    <citation type="journal article" date="2020" name="Mol. Plant Microbe Interact.">
        <title>Genome Sequence of the Biocontrol Agent Coniothyrium minitans strain Conio (IMI 134523).</title>
        <authorList>
            <person name="Patel D."/>
            <person name="Shittu T.A."/>
            <person name="Baroncelli R."/>
            <person name="Muthumeenakshi S."/>
            <person name="Osborne T.H."/>
            <person name="Janganan T.K."/>
            <person name="Sreenivasaprasad S."/>
        </authorList>
    </citation>
    <scope>NUCLEOTIDE SEQUENCE</scope>
    <source>
        <strain evidence="1">Conio</strain>
    </source>
</reference>
<organism evidence="1 2">
    <name type="scientific">Paraphaeosphaeria minitans</name>
    <dbReference type="NCBI Taxonomy" id="565426"/>
    <lineage>
        <taxon>Eukaryota</taxon>
        <taxon>Fungi</taxon>
        <taxon>Dikarya</taxon>
        <taxon>Ascomycota</taxon>
        <taxon>Pezizomycotina</taxon>
        <taxon>Dothideomycetes</taxon>
        <taxon>Pleosporomycetidae</taxon>
        <taxon>Pleosporales</taxon>
        <taxon>Massarineae</taxon>
        <taxon>Didymosphaeriaceae</taxon>
        <taxon>Paraphaeosphaeria</taxon>
    </lineage>
</organism>
<proteinExistence type="predicted"/>
<name>A0A9P6GCT6_9PLEO</name>
<dbReference type="AlphaFoldDB" id="A0A9P6GCT6"/>
<dbReference type="InterPro" id="IPR031755">
    <property type="entry name" value="Inhibitor_I66"/>
</dbReference>
<dbReference type="Proteomes" id="UP000756921">
    <property type="component" value="Unassembled WGS sequence"/>
</dbReference>
<protein>
    <submittedName>
        <fullName evidence="1">Uncharacterized protein</fullName>
    </submittedName>
</protein>